<reference evidence="1" key="1">
    <citation type="submission" date="2024-05" db="EMBL/GenBank/DDBJ databases">
        <authorList>
            <person name="Luo Y.-C."/>
            <person name="Nicholds J."/>
            <person name="Mortimer T."/>
            <person name="Maboni G."/>
        </authorList>
    </citation>
    <scope>NUCLEOTIDE SEQUENCE</scope>
    <source>
        <strain evidence="1">140124</strain>
    </source>
</reference>
<evidence type="ECO:0000313" key="1">
    <source>
        <dbReference type="EMBL" id="XDJ85116.1"/>
    </source>
</evidence>
<organism evidence="1">
    <name type="scientific">Castellaniella ginsengisoli</name>
    <dbReference type="NCBI Taxonomy" id="546114"/>
    <lineage>
        <taxon>Bacteria</taxon>
        <taxon>Pseudomonadati</taxon>
        <taxon>Pseudomonadota</taxon>
        <taxon>Betaproteobacteria</taxon>
        <taxon>Burkholderiales</taxon>
        <taxon>Alcaligenaceae</taxon>
        <taxon>Castellaniella</taxon>
    </lineage>
</organism>
<protein>
    <submittedName>
        <fullName evidence="1">Uncharacterized protein</fullName>
    </submittedName>
</protein>
<accession>A0AB39G314</accession>
<gene>
    <name evidence="1" type="ORF">ABRZ08_13095</name>
</gene>
<dbReference type="EMBL" id="CP158268">
    <property type="protein sequence ID" value="XDJ85116.1"/>
    <property type="molecule type" value="Genomic_DNA"/>
</dbReference>
<dbReference type="AlphaFoldDB" id="A0AB39G314"/>
<proteinExistence type="predicted"/>
<sequence length="95" mass="10355">MAVKYANEVIELMEAYPMRSFRVGELVRHVTRGRSLSVSEKAAARKAVKRVMDALVEHDAVLLVRAAEVSGAAAEYSVSRLRDIGAGKAGQKARQ</sequence>
<dbReference type="RefSeq" id="WP_368641750.1">
    <property type="nucleotide sequence ID" value="NZ_CP158268.1"/>
</dbReference>
<name>A0AB39G314_9BURK</name>